<keyword evidence="1" id="KW-1133">Transmembrane helix</keyword>
<sequence length="62" mass="6898">MGAEGLVQRYLPHTLTVIELALLIRIAAVCGLVGICVSILYRRLDRRLYARPKGRARGLPPQ</sequence>
<dbReference type="Proteomes" id="UP000092213">
    <property type="component" value="Chromosome"/>
</dbReference>
<organism evidence="2 3">
    <name type="scientific">Bordetella bronchialis</name>
    <dbReference type="NCBI Taxonomy" id="463025"/>
    <lineage>
        <taxon>Bacteria</taxon>
        <taxon>Pseudomonadati</taxon>
        <taxon>Pseudomonadota</taxon>
        <taxon>Betaproteobacteria</taxon>
        <taxon>Burkholderiales</taxon>
        <taxon>Alcaligenaceae</taxon>
        <taxon>Bordetella</taxon>
    </lineage>
</organism>
<dbReference type="RefSeq" id="WP_066670583.1">
    <property type="nucleotide sequence ID" value="NZ_CP016171.1"/>
</dbReference>
<name>A0A193FZJ3_9BORD</name>
<keyword evidence="1" id="KW-0472">Membrane</keyword>
<keyword evidence="1" id="KW-0812">Transmembrane</keyword>
<dbReference type="EMBL" id="CP016171">
    <property type="protein sequence ID" value="ANN72803.1"/>
    <property type="molecule type" value="Genomic_DNA"/>
</dbReference>
<evidence type="ECO:0000313" key="2">
    <source>
        <dbReference type="EMBL" id="ANN72803.1"/>
    </source>
</evidence>
<feature type="transmembrane region" description="Helical" evidence="1">
    <location>
        <begin position="20"/>
        <end position="41"/>
    </location>
</feature>
<evidence type="ECO:0000256" key="1">
    <source>
        <dbReference type="SAM" id="Phobius"/>
    </source>
</evidence>
<proteinExistence type="predicted"/>
<protein>
    <submittedName>
        <fullName evidence="2">Uncharacterized protein</fullName>
    </submittedName>
</protein>
<evidence type="ECO:0000313" key="3">
    <source>
        <dbReference type="Proteomes" id="UP000092213"/>
    </source>
</evidence>
<gene>
    <name evidence="2" type="ORF">BAU08_16880</name>
</gene>
<accession>A0A193FZJ3</accession>
<reference evidence="2 3" key="1">
    <citation type="submission" date="2016-06" db="EMBL/GenBank/DDBJ databases">
        <title>Complete genome sequences of Bordetella bronchialis and Bordetella flabilis.</title>
        <authorList>
            <person name="LiPuma J.J."/>
            <person name="Spilker T."/>
        </authorList>
    </citation>
    <scope>NUCLEOTIDE SEQUENCE [LARGE SCALE GENOMIC DNA]</scope>
    <source>
        <strain evidence="2 3">AU17976</strain>
    </source>
</reference>
<dbReference type="AlphaFoldDB" id="A0A193FZJ3"/>